<feature type="transmembrane region" description="Helical" evidence="6">
    <location>
        <begin position="184"/>
        <end position="209"/>
    </location>
</feature>
<feature type="transmembrane region" description="Helical" evidence="6">
    <location>
        <begin position="215"/>
        <end position="235"/>
    </location>
</feature>
<dbReference type="Gene3D" id="1.20.1250.20">
    <property type="entry name" value="MFS general substrate transporter like domains"/>
    <property type="match status" value="2"/>
</dbReference>
<dbReference type="GO" id="GO:0022857">
    <property type="term" value="F:transmembrane transporter activity"/>
    <property type="evidence" value="ECO:0007669"/>
    <property type="project" value="InterPro"/>
</dbReference>
<dbReference type="Pfam" id="PF07690">
    <property type="entry name" value="MFS_1"/>
    <property type="match status" value="1"/>
</dbReference>
<dbReference type="InterPro" id="IPR011701">
    <property type="entry name" value="MFS"/>
</dbReference>
<evidence type="ECO:0000313" key="9">
    <source>
        <dbReference type="Proteomes" id="UP000013521"/>
    </source>
</evidence>
<dbReference type="Proteomes" id="UP000013521">
    <property type="component" value="Unassembled WGS sequence"/>
</dbReference>
<evidence type="ECO:0000259" key="7">
    <source>
        <dbReference type="PROSITE" id="PS50850"/>
    </source>
</evidence>
<dbReference type="OrthoDB" id="2130629at2759"/>
<feature type="region of interest" description="Disordered" evidence="5">
    <location>
        <begin position="1"/>
        <end position="20"/>
    </location>
</feature>
<dbReference type="eggNOG" id="KOG0254">
    <property type="taxonomic scope" value="Eukaryota"/>
</dbReference>
<evidence type="ECO:0000313" key="8">
    <source>
        <dbReference type="EMBL" id="EOD48191.1"/>
    </source>
</evidence>
<gene>
    <name evidence="8" type="ORF">UCRNP2_5065</name>
</gene>
<feature type="transmembrane region" description="Helical" evidence="6">
    <location>
        <begin position="394"/>
        <end position="413"/>
    </location>
</feature>
<evidence type="ECO:0000256" key="2">
    <source>
        <dbReference type="ARBA" id="ARBA00022692"/>
    </source>
</evidence>
<keyword evidence="2 6" id="KW-0812">Transmembrane</keyword>
<organism evidence="8 9">
    <name type="scientific">Botryosphaeria parva (strain UCR-NP2)</name>
    <name type="common">Grapevine canker fungus</name>
    <name type="synonym">Neofusicoccum parvum</name>
    <dbReference type="NCBI Taxonomy" id="1287680"/>
    <lineage>
        <taxon>Eukaryota</taxon>
        <taxon>Fungi</taxon>
        <taxon>Dikarya</taxon>
        <taxon>Ascomycota</taxon>
        <taxon>Pezizomycotina</taxon>
        <taxon>Dothideomycetes</taxon>
        <taxon>Dothideomycetes incertae sedis</taxon>
        <taxon>Botryosphaeriales</taxon>
        <taxon>Botryosphaeriaceae</taxon>
        <taxon>Neofusicoccum</taxon>
    </lineage>
</organism>
<evidence type="ECO:0000256" key="5">
    <source>
        <dbReference type="SAM" id="MobiDB-lite"/>
    </source>
</evidence>
<dbReference type="GO" id="GO:0016020">
    <property type="term" value="C:membrane"/>
    <property type="evidence" value="ECO:0007669"/>
    <property type="project" value="UniProtKB-SubCell"/>
</dbReference>
<feature type="transmembrane region" description="Helical" evidence="6">
    <location>
        <begin position="287"/>
        <end position="306"/>
    </location>
</feature>
<sequence length="475" mass="48788">MSQTLLETPTTSTPASASVQAETECSLSSPPASHGPGRTLAAVSVEESELVVSKSRTAAVISSITCITAIGSLLAGLLTVCIPVIAQELEIPESLQLWPASIYALTCGCTLLLCGSAADVVGCRRMYLAGTLLQSAFTLGCGLATTAAQLIVFRGLAGVAASFCLPSAVSIVTSSFPTGQRRNVAFAAMGGGQPVGFGLGLVLGGVFAGTAGWRWGFHATAVLNTAVFALALWALPRGIDPPLAPSIWTRLARDIDWAGALLISAALALVSYVFAAVTGSARSIREPLNIALLAAAAALLPAFALWMRRQTRLGRPALIPNALWANGPFAAVCLTVFLVWGAFNAVEQLAAFHLEYVLQVSPLRSSVYFLPAPVSGALANVAVGLLLPRLRPSVAVPAACAVAALAPLLLAALCRVDGPSYWAAVFEAMALNPIGPDVIYTIANLVITAAFPGKTQALAGSVFNAVAQIGKMRGG</sequence>
<dbReference type="AlphaFoldDB" id="R1GIN5"/>
<dbReference type="PROSITE" id="PS50850">
    <property type="entry name" value="MFS"/>
    <property type="match status" value="1"/>
</dbReference>
<feature type="transmembrane region" description="Helical" evidence="6">
    <location>
        <begin position="255"/>
        <end position="275"/>
    </location>
</feature>
<proteinExistence type="predicted"/>
<name>R1GIN5_BOTPV</name>
<dbReference type="KEGG" id="npa:UCRNP2_5065"/>
<dbReference type="InterPro" id="IPR036259">
    <property type="entry name" value="MFS_trans_sf"/>
</dbReference>
<dbReference type="OMA" id="GYKAGWW"/>
<keyword evidence="3 6" id="KW-1133">Transmembrane helix</keyword>
<feature type="transmembrane region" description="Helical" evidence="6">
    <location>
        <begin position="58"/>
        <end position="85"/>
    </location>
</feature>
<feature type="compositionally biased region" description="Low complexity" evidence="5">
    <location>
        <begin position="8"/>
        <end position="18"/>
    </location>
</feature>
<evidence type="ECO:0000256" key="4">
    <source>
        <dbReference type="ARBA" id="ARBA00023136"/>
    </source>
</evidence>
<dbReference type="EMBL" id="KB916239">
    <property type="protein sequence ID" value="EOD48191.1"/>
    <property type="molecule type" value="Genomic_DNA"/>
</dbReference>
<protein>
    <submittedName>
        <fullName evidence="8">Putative integral membrane protein</fullName>
    </submittedName>
</protein>
<accession>R1GIN5</accession>
<dbReference type="HOGENOM" id="CLU_000960_27_5_1"/>
<dbReference type="SUPFAM" id="SSF103473">
    <property type="entry name" value="MFS general substrate transporter"/>
    <property type="match status" value="1"/>
</dbReference>
<feature type="transmembrane region" description="Helical" evidence="6">
    <location>
        <begin position="97"/>
        <end position="114"/>
    </location>
</feature>
<keyword evidence="4 6" id="KW-0472">Membrane</keyword>
<dbReference type="InterPro" id="IPR020846">
    <property type="entry name" value="MFS_dom"/>
</dbReference>
<feature type="transmembrane region" description="Helical" evidence="6">
    <location>
        <begin position="327"/>
        <end position="346"/>
    </location>
</feature>
<dbReference type="PANTHER" id="PTHR42718">
    <property type="entry name" value="MAJOR FACILITATOR SUPERFAMILY MULTIDRUG TRANSPORTER MFSC"/>
    <property type="match status" value="1"/>
</dbReference>
<feature type="domain" description="Major facilitator superfamily (MFS) profile" evidence="7">
    <location>
        <begin position="60"/>
        <end position="475"/>
    </location>
</feature>
<comment type="subcellular location">
    <subcellularLocation>
        <location evidence="1">Membrane</location>
        <topology evidence="1">Multi-pass membrane protein</topology>
    </subcellularLocation>
</comment>
<evidence type="ECO:0000256" key="1">
    <source>
        <dbReference type="ARBA" id="ARBA00004141"/>
    </source>
</evidence>
<evidence type="ECO:0000256" key="6">
    <source>
        <dbReference type="SAM" id="Phobius"/>
    </source>
</evidence>
<reference evidence="9" key="1">
    <citation type="journal article" date="2013" name="Genome Announc.">
        <title>Draft genome sequence of Neofusicoccum parvum isolate UCR-NP2, a fungal vascular pathogen associated with grapevine cankers.</title>
        <authorList>
            <person name="Blanco-Ulate B."/>
            <person name="Rolshausen P."/>
            <person name="Cantu D."/>
        </authorList>
    </citation>
    <scope>NUCLEOTIDE SEQUENCE [LARGE SCALE GENOMIC DNA]</scope>
    <source>
        <strain evidence="9">UCR-NP2</strain>
    </source>
</reference>
<feature type="transmembrane region" description="Helical" evidence="6">
    <location>
        <begin position="126"/>
        <end position="145"/>
    </location>
</feature>
<dbReference type="PANTHER" id="PTHR42718:SF27">
    <property type="entry name" value="TRANSPORTER, PUTATIVE-RELATED"/>
    <property type="match status" value="1"/>
</dbReference>
<feature type="transmembrane region" description="Helical" evidence="6">
    <location>
        <begin position="366"/>
        <end position="387"/>
    </location>
</feature>
<evidence type="ECO:0000256" key="3">
    <source>
        <dbReference type="ARBA" id="ARBA00022989"/>
    </source>
</evidence>